<dbReference type="PATRIC" id="fig|1122147.4.peg.1895"/>
<evidence type="ECO:0000313" key="1">
    <source>
        <dbReference type="EMBL" id="KRM28364.1"/>
    </source>
</evidence>
<dbReference type="Proteomes" id="UP000050949">
    <property type="component" value="Unassembled WGS sequence"/>
</dbReference>
<dbReference type="EMBL" id="AZFW01000032">
    <property type="protein sequence ID" value="KRM28364.1"/>
    <property type="molecule type" value="Genomic_DNA"/>
</dbReference>
<organism evidence="1 2">
    <name type="scientific">Schleiferilactobacillus harbinensis DSM 16991</name>
    <dbReference type="NCBI Taxonomy" id="1122147"/>
    <lineage>
        <taxon>Bacteria</taxon>
        <taxon>Bacillati</taxon>
        <taxon>Bacillota</taxon>
        <taxon>Bacilli</taxon>
        <taxon>Lactobacillales</taxon>
        <taxon>Lactobacillaceae</taxon>
        <taxon>Schleiferilactobacillus</taxon>
    </lineage>
</organism>
<name>A0A0R1XP27_9LACO</name>
<accession>A0A0R1XP27</accession>
<reference evidence="1 2" key="1">
    <citation type="journal article" date="2015" name="Genome Announc.">
        <title>Expanding the biotechnology potential of lactobacilli through comparative genomics of 213 strains and associated genera.</title>
        <authorList>
            <person name="Sun Z."/>
            <person name="Harris H.M."/>
            <person name="McCann A."/>
            <person name="Guo C."/>
            <person name="Argimon S."/>
            <person name="Zhang W."/>
            <person name="Yang X."/>
            <person name="Jeffery I.B."/>
            <person name="Cooney J.C."/>
            <person name="Kagawa T.F."/>
            <person name="Liu W."/>
            <person name="Song Y."/>
            <person name="Salvetti E."/>
            <person name="Wrobel A."/>
            <person name="Rasinkangas P."/>
            <person name="Parkhill J."/>
            <person name="Rea M.C."/>
            <person name="O'Sullivan O."/>
            <person name="Ritari J."/>
            <person name="Douillard F.P."/>
            <person name="Paul Ross R."/>
            <person name="Yang R."/>
            <person name="Briner A.E."/>
            <person name="Felis G.E."/>
            <person name="de Vos W.M."/>
            <person name="Barrangou R."/>
            <person name="Klaenhammer T.R."/>
            <person name="Caufield P.W."/>
            <person name="Cui Y."/>
            <person name="Zhang H."/>
            <person name="O'Toole P.W."/>
        </authorList>
    </citation>
    <scope>NUCLEOTIDE SEQUENCE [LARGE SCALE GENOMIC DNA]</scope>
    <source>
        <strain evidence="1 2">DSM 16991</strain>
    </source>
</reference>
<evidence type="ECO:0000313" key="2">
    <source>
        <dbReference type="Proteomes" id="UP000050949"/>
    </source>
</evidence>
<gene>
    <name evidence="1" type="ORF">FC91_GL001827</name>
</gene>
<dbReference type="AlphaFoldDB" id="A0A0R1XP27"/>
<comment type="caution">
    <text evidence="1">The sequence shown here is derived from an EMBL/GenBank/DDBJ whole genome shotgun (WGS) entry which is preliminary data.</text>
</comment>
<protein>
    <submittedName>
        <fullName evidence="1">Uncharacterized protein</fullName>
    </submittedName>
</protein>
<proteinExistence type="predicted"/>
<sequence length="50" mass="5811">MRSLRSIGPAYEERISVQRLFILKTKSENEVLRPLSLQKIQLRATIKKGN</sequence>